<sequence length="66" mass="7508">MDIHLPFRLMLKRDGGQEQVHHHQWPLPGYKEARSVPSGRVVGTTQACVHMLAQDALPTWPLAQRL</sequence>
<keyword evidence="2" id="KW-1185">Reference proteome</keyword>
<protein>
    <submittedName>
        <fullName evidence="1">Uncharacterized protein</fullName>
    </submittedName>
</protein>
<evidence type="ECO:0000313" key="2">
    <source>
        <dbReference type="Proteomes" id="UP001055439"/>
    </source>
</evidence>
<evidence type="ECO:0000313" key="1">
    <source>
        <dbReference type="EMBL" id="URD94528.1"/>
    </source>
</evidence>
<reference evidence="1" key="1">
    <citation type="submission" date="2022-05" db="EMBL/GenBank/DDBJ databases">
        <title>The Musa troglodytarum L. genome provides insights into the mechanism of non-climacteric behaviour and enrichment of carotenoids.</title>
        <authorList>
            <person name="Wang J."/>
        </authorList>
    </citation>
    <scope>NUCLEOTIDE SEQUENCE</scope>
    <source>
        <tissue evidence="1">Leaf</tissue>
    </source>
</reference>
<gene>
    <name evidence="1" type="ORF">MUK42_07456</name>
</gene>
<dbReference type="Proteomes" id="UP001055439">
    <property type="component" value="Chromosome 4"/>
</dbReference>
<proteinExistence type="predicted"/>
<accession>A0A9E7JV47</accession>
<name>A0A9E7JV47_9LILI</name>
<organism evidence="1 2">
    <name type="scientific">Musa troglodytarum</name>
    <name type="common">fe'i banana</name>
    <dbReference type="NCBI Taxonomy" id="320322"/>
    <lineage>
        <taxon>Eukaryota</taxon>
        <taxon>Viridiplantae</taxon>
        <taxon>Streptophyta</taxon>
        <taxon>Embryophyta</taxon>
        <taxon>Tracheophyta</taxon>
        <taxon>Spermatophyta</taxon>
        <taxon>Magnoliopsida</taxon>
        <taxon>Liliopsida</taxon>
        <taxon>Zingiberales</taxon>
        <taxon>Musaceae</taxon>
        <taxon>Musa</taxon>
    </lineage>
</organism>
<dbReference type="AlphaFoldDB" id="A0A9E7JV47"/>
<dbReference type="EMBL" id="CP097506">
    <property type="protein sequence ID" value="URD94528.1"/>
    <property type="molecule type" value="Genomic_DNA"/>
</dbReference>